<dbReference type="EMBL" id="KT176190">
    <property type="protein sequence ID" value="AKU42866.1"/>
    <property type="molecule type" value="Genomic_DNA"/>
</dbReference>
<dbReference type="GeneID" id="26629928"/>
<gene>
    <name evidence="1" type="ORF">QL01_209</name>
</gene>
<sequence length="98" mass="11583">MLEFIEGKWYCLPTSQLDGFYAINSLVTDLIGLELFRVDFAQNGDVYKIYIPYDKVSYDMKSIKTDARQDERIIISAADRKFFIECDEQHCFQMKYRG</sequence>
<reference evidence="2" key="1">
    <citation type="submission" date="2015-06" db="EMBL/GenBank/DDBJ databases">
        <title>Isolation and characterization of a T4-like phage QL01 with wide host range against APEC.</title>
        <authorList>
            <person name="Xu J."/>
            <person name="Chen M."/>
            <person name="Zhang W."/>
        </authorList>
    </citation>
    <scope>NUCLEOTIDE SEQUENCE [LARGE SCALE GENOMIC DNA]</scope>
</reference>
<dbReference type="Proteomes" id="UP000203373">
    <property type="component" value="Segment"/>
</dbReference>
<dbReference type="KEGG" id="vg:26629928"/>
<accession>A0A0K1LK26</accession>
<evidence type="ECO:0000313" key="1">
    <source>
        <dbReference type="EMBL" id="AKU42866.1"/>
    </source>
</evidence>
<keyword evidence="2" id="KW-1185">Reference proteome</keyword>
<dbReference type="RefSeq" id="YP_009202940.1">
    <property type="nucleotide sequence ID" value="NC_028847.1"/>
</dbReference>
<proteinExistence type="predicted"/>
<evidence type="ECO:0000313" key="2">
    <source>
        <dbReference type="Proteomes" id="UP000203373"/>
    </source>
</evidence>
<name>A0A0K1LK26_9CAUD</name>
<protein>
    <submittedName>
        <fullName evidence="1">Uncharacterized protein</fullName>
    </submittedName>
</protein>
<organism evidence="1 2">
    <name type="scientific">Escherichia phage QL01</name>
    <dbReference type="NCBI Taxonomy" id="1673871"/>
    <lineage>
        <taxon>Viruses</taxon>
        <taxon>Duplodnaviria</taxon>
        <taxon>Heunggongvirae</taxon>
        <taxon>Uroviricota</taxon>
        <taxon>Caudoviricetes</taxon>
        <taxon>Pantevenvirales</taxon>
        <taxon>Straboviridae</taxon>
        <taxon>Tevenvirinae</taxon>
        <taxon>Dhakavirus</taxon>
        <taxon>Dhakavirus ql01</taxon>
    </lineage>
</organism>